<evidence type="ECO:0000259" key="7">
    <source>
        <dbReference type="Pfam" id="PF03168"/>
    </source>
</evidence>
<feature type="domain" description="Late embryogenesis abundant protein LEA-2 subgroup" evidence="7">
    <location>
        <begin position="130"/>
        <end position="234"/>
    </location>
</feature>
<reference evidence="8 9" key="1">
    <citation type="journal article" date="2014" name="Am. J. Bot.">
        <title>Genome assembly and annotation for red clover (Trifolium pratense; Fabaceae).</title>
        <authorList>
            <person name="Istvanek J."/>
            <person name="Jaros M."/>
            <person name="Krenek A."/>
            <person name="Repkova J."/>
        </authorList>
    </citation>
    <scope>NUCLEOTIDE SEQUENCE [LARGE SCALE GENOMIC DNA]</scope>
    <source>
        <strain evidence="9">cv. Tatra</strain>
        <tissue evidence="8">Young leaves</tissue>
    </source>
</reference>
<dbReference type="GO" id="GO:0005886">
    <property type="term" value="C:plasma membrane"/>
    <property type="evidence" value="ECO:0007669"/>
    <property type="project" value="TreeGrafter"/>
</dbReference>
<keyword evidence="4 6" id="KW-0472">Membrane</keyword>
<feature type="region of interest" description="Disordered" evidence="5">
    <location>
        <begin position="1"/>
        <end position="55"/>
    </location>
</feature>
<dbReference type="Pfam" id="PF03168">
    <property type="entry name" value="LEA_2"/>
    <property type="match status" value="1"/>
</dbReference>
<proteinExistence type="predicted"/>
<protein>
    <submittedName>
        <fullName evidence="8">Protein YLS9-like</fullName>
    </submittedName>
</protein>
<dbReference type="Proteomes" id="UP000236291">
    <property type="component" value="Unassembled WGS sequence"/>
</dbReference>
<name>A0A2K3LZP5_TRIPR</name>
<feature type="compositionally biased region" description="Basic and acidic residues" evidence="5">
    <location>
        <begin position="30"/>
        <end position="39"/>
    </location>
</feature>
<dbReference type="Gramene" id="Tp57577_TGAC_v2_mRNA38588">
    <property type="protein sequence ID" value="Tp57577_TGAC_v2_mRNA38588"/>
    <property type="gene ID" value="Tp57577_TGAC_v2_gene37337"/>
</dbReference>
<dbReference type="PANTHER" id="PTHR31234">
    <property type="entry name" value="LATE EMBRYOGENESIS ABUNDANT (LEA) HYDROXYPROLINE-RICH GLYCOPROTEIN FAMILY"/>
    <property type="match status" value="1"/>
</dbReference>
<comment type="subcellular location">
    <subcellularLocation>
        <location evidence="1">Membrane</location>
        <topology evidence="1">Single-pass membrane protein</topology>
    </subcellularLocation>
</comment>
<feature type="transmembrane region" description="Helical" evidence="6">
    <location>
        <begin position="72"/>
        <end position="98"/>
    </location>
</feature>
<evidence type="ECO:0000256" key="2">
    <source>
        <dbReference type="ARBA" id="ARBA00022692"/>
    </source>
</evidence>
<accession>A0A2K3LZP5</accession>
<reference evidence="8 9" key="2">
    <citation type="journal article" date="2017" name="Front. Plant Sci.">
        <title>Gene Classification and Mining of Molecular Markers Useful in Red Clover (Trifolium pratense) Breeding.</title>
        <authorList>
            <person name="Istvanek J."/>
            <person name="Dluhosova J."/>
            <person name="Dluhos P."/>
            <person name="Patkova L."/>
            <person name="Nedelnik J."/>
            <person name="Repkova J."/>
        </authorList>
    </citation>
    <scope>NUCLEOTIDE SEQUENCE [LARGE SCALE GENOMIC DNA]</scope>
    <source>
        <strain evidence="9">cv. Tatra</strain>
        <tissue evidence="8">Young leaves</tissue>
    </source>
</reference>
<evidence type="ECO:0000256" key="4">
    <source>
        <dbReference type="ARBA" id="ARBA00023136"/>
    </source>
</evidence>
<evidence type="ECO:0000313" key="8">
    <source>
        <dbReference type="EMBL" id="PNX83982.1"/>
    </source>
</evidence>
<dbReference type="EMBL" id="ASHM01045329">
    <property type="protein sequence ID" value="PNX83982.1"/>
    <property type="molecule type" value="Genomic_DNA"/>
</dbReference>
<evidence type="ECO:0000313" key="9">
    <source>
        <dbReference type="Proteomes" id="UP000236291"/>
    </source>
</evidence>
<evidence type="ECO:0000256" key="6">
    <source>
        <dbReference type="SAM" id="Phobius"/>
    </source>
</evidence>
<dbReference type="AlphaFoldDB" id="A0A2K3LZP5"/>
<organism evidence="8 9">
    <name type="scientific">Trifolium pratense</name>
    <name type="common">Red clover</name>
    <dbReference type="NCBI Taxonomy" id="57577"/>
    <lineage>
        <taxon>Eukaryota</taxon>
        <taxon>Viridiplantae</taxon>
        <taxon>Streptophyta</taxon>
        <taxon>Embryophyta</taxon>
        <taxon>Tracheophyta</taxon>
        <taxon>Spermatophyta</taxon>
        <taxon>Magnoliopsida</taxon>
        <taxon>eudicotyledons</taxon>
        <taxon>Gunneridae</taxon>
        <taxon>Pentapetalae</taxon>
        <taxon>rosids</taxon>
        <taxon>fabids</taxon>
        <taxon>Fabales</taxon>
        <taxon>Fabaceae</taxon>
        <taxon>Papilionoideae</taxon>
        <taxon>50 kb inversion clade</taxon>
        <taxon>NPAAA clade</taxon>
        <taxon>Hologalegina</taxon>
        <taxon>IRL clade</taxon>
        <taxon>Trifolieae</taxon>
        <taxon>Trifolium</taxon>
    </lineage>
</organism>
<dbReference type="InterPro" id="IPR044839">
    <property type="entry name" value="NDR1-like"/>
</dbReference>
<comment type="caution">
    <text evidence="8">The sequence shown here is derived from an EMBL/GenBank/DDBJ whole genome shotgun (WGS) entry which is preliminary data.</text>
</comment>
<evidence type="ECO:0000256" key="1">
    <source>
        <dbReference type="ARBA" id="ARBA00004167"/>
    </source>
</evidence>
<sequence>MMTDHQRIHPDNELEAQTKPTIPLYPRNTSKSDRRDPLQHKYFNPPLPKRPFPVRHTYDPPKKKRRSCCCRFICCTISILLILIIAISISIGTLYLAFRPKLPKYSVDRLRITQFNLTDNNNLFVTFDVTVTARNPNKKIGIYYVNGSHISAWYKETELCEGSLPIFYQGHRNTTVLNLPLTGQTQDATGLVNTLQQQIAEAGNIPLDIKVNQNVRVKLGKLKIFRVKFHVRCRLVVNSLGADNDISISNSSCKFRLKL</sequence>
<keyword evidence="2 6" id="KW-0812">Transmembrane</keyword>
<dbReference type="GO" id="GO:0098542">
    <property type="term" value="P:defense response to other organism"/>
    <property type="evidence" value="ECO:0007669"/>
    <property type="project" value="InterPro"/>
</dbReference>
<dbReference type="PANTHER" id="PTHR31234:SF72">
    <property type="entry name" value="NDR1_HIN1-LIKE PROTEIN 6"/>
    <property type="match status" value="1"/>
</dbReference>
<keyword evidence="3 6" id="KW-1133">Transmembrane helix</keyword>
<evidence type="ECO:0000256" key="5">
    <source>
        <dbReference type="SAM" id="MobiDB-lite"/>
    </source>
</evidence>
<dbReference type="OrthoDB" id="1917746at2759"/>
<feature type="compositionally biased region" description="Basic and acidic residues" evidence="5">
    <location>
        <begin position="1"/>
        <end position="12"/>
    </location>
</feature>
<dbReference type="InterPro" id="IPR004864">
    <property type="entry name" value="LEA_2"/>
</dbReference>
<gene>
    <name evidence="8" type="ORF">L195_g040033</name>
</gene>
<evidence type="ECO:0000256" key="3">
    <source>
        <dbReference type="ARBA" id="ARBA00022989"/>
    </source>
</evidence>
<dbReference type="STRING" id="57577.A0A2K3LZP5"/>